<dbReference type="EMBL" id="PDSK01000117">
    <property type="protein sequence ID" value="PIE32127.1"/>
    <property type="molecule type" value="Genomic_DNA"/>
</dbReference>
<keyword evidence="2" id="KW-1133">Transmembrane helix</keyword>
<protein>
    <recommendedName>
        <fullName evidence="3">PEGA domain-containing protein</fullName>
    </recommendedName>
</protein>
<keyword evidence="2" id="KW-0472">Membrane</keyword>
<feature type="domain" description="PEGA" evidence="3">
    <location>
        <begin position="173"/>
        <end position="236"/>
    </location>
</feature>
<evidence type="ECO:0000259" key="3">
    <source>
        <dbReference type="Pfam" id="PF08308"/>
    </source>
</evidence>
<feature type="compositionally biased region" description="Basic and acidic residues" evidence="1">
    <location>
        <begin position="254"/>
        <end position="266"/>
    </location>
</feature>
<organism evidence="4 5">
    <name type="scientific">candidate division KSB3 bacterium</name>
    <dbReference type="NCBI Taxonomy" id="2044937"/>
    <lineage>
        <taxon>Bacteria</taxon>
        <taxon>candidate division KSB3</taxon>
    </lineage>
</organism>
<dbReference type="AlphaFoldDB" id="A0A2G6K8X9"/>
<evidence type="ECO:0000313" key="5">
    <source>
        <dbReference type="Proteomes" id="UP000230821"/>
    </source>
</evidence>
<feature type="region of interest" description="Disordered" evidence="1">
    <location>
        <begin position="245"/>
        <end position="266"/>
    </location>
</feature>
<accession>A0A2G6K8X9</accession>
<evidence type="ECO:0000256" key="1">
    <source>
        <dbReference type="SAM" id="MobiDB-lite"/>
    </source>
</evidence>
<feature type="domain" description="PEGA" evidence="3">
    <location>
        <begin position="107"/>
        <end position="169"/>
    </location>
</feature>
<proteinExistence type="predicted"/>
<evidence type="ECO:0000313" key="4">
    <source>
        <dbReference type="EMBL" id="PIE32127.1"/>
    </source>
</evidence>
<gene>
    <name evidence="4" type="ORF">CSA56_16080</name>
</gene>
<dbReference type="PANTHER" id="PTHR36194:SF1">
    <property type="entry name" value="S-LAYER-LIKE PROTEIN"/>
    <property type="match status" value="1"/>
</dbReference>
<dbReference type="PANTHER" id="PTHR36194">
    <property type="entry name" value="S-LAYER-LIKE PROTEIN"/>
    <property type="match status" value="1"/>
</dbReference>
<dbReference type="Gene3D" id="2.60.40.1120">
    <property type="entry name" value="Carboxypeptidase-like, regulatory domain"/>
    <property type="match status" value="1"/>
</dbReference>
<reference evidence="4 5" key="1">
    <citation type="submission" date="2017-10" db="EMBL/GenBank/DDBJ databases">
        <title>Novel microbial diversity and functional potential in the marine mammal oral microbiome.</title>
        <authorList>
            <person name="Dudek N.K."/>
            <person name="Sun C.L."/>
            <person name="Burstein D."/>
            <person name="Kantor R.S."/>
            <person name="Aliaga Goltsman D.S."/>
            <person name="Bik E.M."/>
            <person name="Thomas B.C."/>
            <person name="Banfield J.F."/>
            <person name="Relman D.A."/>
        </authorList>
    </citation>
    <scope>NUCLEOTIDE SEQUENCE [LARGE SCALE GENOMIC DNA]</scope>
    <source>
        <strain evidence="4">DOLJORAL78_47_16</strain>
    </source>
</reference>
<dbReference type="Pfam" id="PF08308">
    <property type="entry name" value="PEGA"/>
    <property type="match status" value="2"/>
</dbReference>
<keyword evidence="2" id="KW-0812">Transmembrane</keyword>
<sequence length="266" mass="29118">MQQQDKYEPILYNLPHSQEIRQPKNHFAVFICSLIIVGILTLFAIWYFYLQPTQSTPGVMTTELPENGSSAAVASKVEPTPLPTATPEPAPAIVEATPEPVLEKGFLTLRSSPAGADVLIQGSVIGQTPLQDYELEPGTYSVTFSYNGQTFQQELVITAGEPTEYTHRFQGFASLNITATRSGCDVKINGKPAGRTPLLVEGLSPGSYTIVVSKKGYHTTEKAVNVGKGEHQDIVIMIRRLGTKRQPATVTTDRPLHPSERLRNEL</sequence>
<evidence type="ECO:0000256" key="2">
    <source>
        <dbReference type="SAM" id="Phobius"/>
    </source>
</evidence>
<dbReference type="Proteomes" id="UP000230821">
    <property type="component" value="Unassembled WGS sequence"/>
</dbReference>
<dbReference type="InterPro" id="IPR013229">
    <property type="entry name" value="PEGA"/>
</dbReference>
<name>A0A2G6K8X9_9BACT</name>
<feature type="transmembrane region" description="Helical" evidence="2">
    <location>
        <begin position="27"/>
        <end position="49"/>
    </location>
</feature>
<comment type="caution">
    <text evidence="4">The sequence shown here is derived from an EMBL/GenBank/DDBJ whole genome shotgun (WGS) entry which is preliminary data.</text>
</comment>